<reference evidence="2" key="1">
    <citation type="submission" date="2021-08" db="EMBL/GenBank/DDBJ databases">
        <authorList>
            <person name="Stevens D.C."/>
        </authorList>
    </citation>
    <scope>NUCLEOTIDE SEQUENCE</scope>
    <source>
        <strain evidence="2">DSM 53165</strain>
    </source>
</reference>
<comment type="caution">
    <text evidence="2">The sequence shown here is derived from an EMBL/GenBank/DDBJ whole genome shotgun (WGS) entry which is preliminary data.</text>
</comment>
<dbReference type="InterPro" id="IPR011990">
    <property type="entry name" value="TPR-like_helical_dom_sf"/>
</dbReference>
<accession>A0ABS7TWF0</accession>
<evidence type="ECO:0000256" key="1">
    <source>
        <dbReference type="SAM" id="MobiDB-lite"/>
    </source>
</evidence>
<organism evidence="2 3">
    <name type="scientific">Nannocystis pusilla</name>
    <dbReference type="NCBI Taxonomy" id="889268"/>
    <lineage>
        <taxon>Bacteria</taxon>
        <taxon>Pseudomonadati</taxon>
        <taxon>Myxococcota</taxon>
        <taxon>Polyangia</taxon>
        <taxon>Nannocystales</taxon>
        <taxon>Nannocystaceae</taxon>
        <taxon>Nannocystis</taxon>
    </lineage>
</organism>
<gene>
    <name evidence="2" type="ORF">K7C98_25260</name>
</gene>
<dbReference type="SUPFAM" id="SSF48452">
    <property type="entry name" value="TPR-like"/>
    <property type="match status" value="1"/>
</dbReference>
<name>A0ABS7TWF0_9BACT</name>
<feature type="region of interest" description="Disordered" evidence="1">
    <location>
        <begin position="340"/>
        <end position="359"/>
    </location>
</feature>
<dbReference type="Gene3D" id="1.25.40.10">
    <property type="entry name" value="Tetratricopeptide repeat domain"/>
    <property type="match status" value="1"/>
</dbReference>
<dbReference type="Gene3D" id="2.60.120.1130">
    <property type="match status" value="1"/>
</dbReference>
<keyword evidence="3" id="KW-1185">Reference proteome</keyword>
<evidence type="ECO:0000313" key="3">
    <source>
        <dbReference type="Proteomes" id="UP001139031"/>
    </source>
</evidence>
<sequence>MSLRAALISTLLAAAAAPACKPREATQEPHTEDSARARLRALEARLKSHPDDDGAWREAAHLQWLFLKQAAKARPILDRLAAKGDMVAQASRMIFADARLDAKTTRSMAQALITGAAAAPQADPEARRVQVGLAELAARLMAENHGELPDDDDEFVRFYKKLAKDRLPVEVRQPLVSLRAQIARRHDEPYLQYYDEQGCVRAFQVGPVEGSLEALELRAAAKDMSSGTDKFRADPTAVLTPLACAVRTWNLTPRGGVRRMRTTLTVPGDSLTLGLSSQEPMRVYLDGKPIYRSDRADRWPASDNLLQLKVAPGPHRLEVHTAAAREKTWVLVRATDAQGKAVPARADGPAATTPFTGEPQRVGHHDLLADRGPLAGASYLPLRAYLAAADALAEGDSDAAERYTGNLQAYGPDFPEGQVLVAAFEIADPTRERTASTSRQREAIEEALRLAPDLDRARVRLLELDLEKNEVSEVEAALAALPAKALRHVPGEMVRFAAYLARGNEPLAEAALARAAAIHPRACAVLKAQRTLAQRRSEVAREDALAIELERCGGTTGSRAALAFRRGRNADARALLLKLLERTPDDIDVIEQLAELEISEGNYEAAIAWRKKVLALRPFGARTLVATADLLARAGDPAAARARVKEALTKAPQSTALHTIAAGLGIPDDLQQLRVEGPPLVAAYKAANFAVAAPPGAENAPRPTDYEGASEVLVLDRSAIRVYEDGSQRQVVHTIVELRSKEAIDRYGEITPPEGARVLTLHTIKADGTVFEPESIPEKSGLSLRGLQIGDCVEYELLLDREPLGLLPGYVDLTTFRFQSPDVPFHVSELLVAHPKSVAIKVDRRAGAPATVEGPMPGTDLVLKTWKVERSKRIGVEPQMRHILDEVPSVRVYTDVDPNKWLASLGLRIYTGQRANPELRTLAANLTRNASTPQAKLQALWSWVVEEIEEAGDITVPATASLSAHRGNRLTLLKALLREAGVKSELWLVRDNFTIKPLPGGSPMLEGYEVPVLAVNTGGKAPTIVLTSSKVLPIGYLLPGLSKAQAMRVQLGEDEAAPGPVRLPASPPALADRRSYDLELELARDGTGTLRGTIELQGMEAAAWRDVLRTLDADRINEGFERAELGAILVGSGAELVSLDIEHKLDLPKPLRLVFTAKIRGAIVQQSGELLMRANAVPMNMGLNYASLPQRKTGWAMPYAPVLEASVTIKLDGASFTAPPTDETIEGPFGTYRRTIKQVAPNQLKLTTRSTLVVGTYEAARYPEIVGYTRQIKAAEDQVIRAK</sequence>
<protein>
    <submittedName>
        <fullName evidence="2">Uncharacterized protein</fullName>
    </submittedName>
</protein>
<evidence type="ECO:0000313" key="2">
    <source>
        <dbReference type="EMBL" id="MBZ5712565.1"/>
    </source>
</evidence>
<dbReference type="RefSeq" id="WP_224194319.1">
    <property type="nucleotide sequence ID" value="NZ_JAIRAU010000032.1"/>
</dbReference>
<dbReference type="EMBL" id="JAIRAU010000032">
    <property type="protein sequence ID" value="MBZ5712565.1"/>
    <property type="molecule type" value="Genomic_DNA"/>
</dbReference>
<dbReference type="Proteomes" id="UP001139031">
    <property type="component" value="Unassembled WGS sequence"/>
</dbReference>
<dbReference type="Gene3D" id="2.60.40.3140">
    <property type="match status" value="1"/>
</dbReference>
<proteinExistence type="predicted"/>
<dbReference type="Gene3D" id="3.10.620.30">
    <property type="match status" value="1"/>
</dbReference>